<dbReference type="SUPFAM" id="SSF53955">
    <property type="entry name" value="Lysozyme-like"/>
    <property type="match status" value="1"/>
</dbReference>
<evidence type="ECO:0000256" key="7">
    <source>
        <dbReference type="ARBA" id="ARBA00034000"/>
    </source>
</evidence>
<keyword evidence="14" id="KW-1185">Reference proteome</keyword>
<keyword evidence="10" id="KW-1133">Transmembrane helix</keyword>
<dbReference type="SUPFAM" id="SSF56601">
    <property type="entry name" value="beta-lactamase/transpeptidase-like"/>
    <property type="match status" value="1"/>
</dbReference>
<evidence type="ECO:0000256" key="9">
    <source>
        <dbReference type="SAM" id="MobiDB-lite"/>
    </source>
</evidence>
<organism evidence="13 14">
    <name type="scientific">Ornithinimicrobium faecis</name>
    <dbReference type="NCBI Taxonomy" id="2934158"/>
    <lineage>
        <taxon>Bacteria</taxon>
        <taxon>Bacillati</taxon>
        <taxon>Actinomycetota</taxon>
        <taxon>Actinomycetes</taxon>
        <taxon>Micrococcales</taxon>
        <taxon>Ornithinimicrobiaceae</taxon>
        <taxon>Ornithinimicrobium</taxon>
    </lineage>
</organism>
<dbReference type="Gene3D" id="3.40.710.10">
    <property type="entry name" value="DD-peptidase/beta-lactamase superfamily"/>
    <property type="match status" value="1"/>
</dbReference>
<feature type="domain" description="Glycosyl transferase family 51" evidence="12">
    <location>
        <begin position="80"/>
        <end position="254"/>
    </location>
</feature>
<gene>
    <name evidence="13" type="ORF">NF556_21205</name>
</gene>
<dbReference type="RefSeq" id="WP_252593382.1">
    <property type="nucleotide sequence ID" value="NZ_CP099489.1"/>
</dbReference>
<feature type="domain" description="Penicillin-binding protein transpeptidase" evidence="11">
    <location>
        <begin position="346"/>
        <end position="588"/>
    </location>
</feature>
<comment type="catalytic activity">
    <reaction evidence="8">
        <text>[GlcNAc-(1-&gt;4)-Mur2Ac(oyl-L-Ala-gamma-D-Glu-L-Lys-D-Ala-D-Ala)](n)-di-trans,octa-cis-undecaprenyl diphosphate + beta-D-GlcNAc-(1-&gt;4)-Mur2Ac(oyl-L-Ala-gamma-D-Glu-L-Lys-D-Ala-D-Ala)-di-trans,octa-cis-undecaprenyl diphosphate = [GlcNAc-(1-&gt;4)-Mur2Ac(oyl-L-Ala-gamma-D-Glu-L-Lys-D-Ala-D-Ala)](n+1)-di-trans,octa-cis-undecaprenyl diphosphate + di-trans,octa-cis-undecaprenyl diphosphate + H(+)</text>
        <dbReference type="Rhea" id="RHEA:23708"/>
        <dbReference type="Rhea" id="RHEA-COMP:9602"/>
        <dbReference type="Rhea" id="RHEA-COMP:9603"/>
        <dbReference type="ChEBI" id="CHEBI:15378"/>
        <dbReference type="ChEBI" id="CHEBI:58405"/>
        <dbReference type="ChEBI" id="CHEBI:60033"/>
        <dbReference type="ChEBI" id="CHEBI:78435"/>
        <dbReference type="EC" id="2.4.99.28"/>
    </reaction>
</comment>
<dbReference type="InterPro" id="IPR012338">
    <property type="entry name" value="Beta-lactam/transpept-like"/>
</dbReference>
<evidence type="ECO:0000313" key="14">
    <source>
        <dbReference type="Proteomes" id="UP001056455"/>
    </source>
</evidence>
<dbReference type="InterPro" id="IPR023346">
    <property type="entry name" value="Lysozyme-like_dom_sf"/>
</dbReference>
<keyword evidence="10" id="KW-0812">Transmembrane</keyword>
<dbReference type="Gene3D" id="1.10.3810.10">
    <property type="entry name" value="Biosynthetic peptidoglycan transglycosylase-like"/>
    <property type="match status" value="1"/>
</dbReference>
<feature type="compositionally biased region" description="Gly residues" evidence="9">
    <location>
        <begin position="760"/>
        <end position="777"/>
    </location>
</feature>
<dbReference type="Proteomes" id="UP001056455">
    <property type="component" value="Chromosome"/>
</dbReference>
<evidence type="ECO:0000256" key="8">
    <source>
        <dbReference type="ARBA" id="ARBA00049902"/>
    </source>
</evidence>
<evidence type="ECO:0000256" key="1">
    <source>
        <dbReference type="ARBA" id="ARBA00022645"/>
    </source>
</evidence>
<keyword evidence="2" id="KW-0645">Protease</keyword>
<name>A0ABY4YTH8_9MICO</name>
<feature type="compositionally biased region" description="Acidic residues" evidence="9">
    <location>
        <begin position="645"/>
        <end position="700"/>
    </location>
</feature>
<evidence type="ECO:0000259" key="12">
    <source>
        <dbReference type="Pfam" id="PF00912"/>
    </source>
</evidence>
<keyword evidence="6" id="KW-0511">Multifunctional enzyme</keyword>
<dbReference type="InterPro" id="IPR001460">
    <property type="entry name" value="PCN-bd_Tpept"/>
</dbReference>
<dbReference type="InterPro" id="IPR050396">
    <property type="entry name" value="Glycosyltr_51/Transpeptidase"/>
</dbReference>
<evidence type="ECO:0000256" key="4">
    <source>
        <dbReference type="ARBA" id="ARBA00022679"/>
    </source>
</evidence>
<dbReference type="InterPro" id="IPR001264">
    <property type="entry name" value="Glyco_trans_51"/>
</dbReference>
<keyword evidence="5" id="KW-0378">Hydrolase</keyword>
<feature type="compositionally biased region" description="Basic residues" evidence="9">
    <location>
        <begin position="9"/>
        <end position="20"/>
    </location>
</feature>
<dbReference type="PANTHER" id="PTHR32282">
    <property type="entry name" value="BINDING PROTEIN TRANSPEPTIDASE, PUTATIVE-RELATED"/>
    <property type="match status" value="1"/>
</dbReference>
<evidence type="ECO:0000256" key="10">
    <source>
        <dbReference type="SAM" id="Phobius"/>
    </source>
</evidence>
<feature type="transmembrane region" description="Helical" evidence="10">
    <location>
        <begin position="29"/>
        <end position="53"/>
    </location>
</feature>
<keyword evidence="3" id="KW-0328">Glycosyltransferase</keyword>
<reference evidence="13" key="1">
    <citation type="submission" date="2022-06" db="EMBL/GenBank/DDBJ databases">
        <title>Ornithinimicrobium HY1793.</title>
        <authorList>
            <person name="Huang Y."/>
        </authorList>
    </citation>
    <scope>NUCLEOTIDE SEQUENCE</scope>
    <source>
        <strain evidence="13">HY1793</strain>
    </source>
</reference>
<evidence type="ECO:0000256" key="2">
    <source>
        <dbReference type="ARBA" id="ARBA00022670"/>
    </source>
</evidence>
<evidence type="ECO:0000256" key="3">
    <source>
        <dbReference type="ARBA" id="ARBA00022676"/>
    </source>
</evidence>
<feature type="region of interest" description="Disordered" evidence="9">
    <location>
        <begin position="1"/>
        <end position="20"/>
    </location>
</feature>
<dbReference type="Pfam" id="PF00905">
    <property type="entry name" value="Transpeptidase"/>
    <property type="match status" value="1"/>
</dbReference>
<dbReference type="PANTHER" id="PTHR32282:SF34">
    <property type="entry name" value="PENICILLIN-BINDING PROTEIN 1A"/>
    <property type="match status" value="1"/>
</dbReference>
<evidence type="ECO:0000256" key="5">
    <source>
        <dbReference type="ARBA" id="ARBA00022801"/>
    </source>
</evidence>
<keyword evidence="10" id="KW-0472">Membrane</keyword>
<evidence type="ECO:0000256" key="6">
    <source>
        <dbReference type="ARBA" id="ARBA00023268"/>
    </source>
</evidence>
<feature type="region of interest" description="Disordered" evidence="9">
    <location>
        <begin position="639"/>
        <end position="783"/>
    </location>
</feature>
<dbReference type="EMBL" id="CP099489">
    <property type="protein sequence ID" value="USQ80071.1"/>
    <property type="molecule type" value="Genomic_DNA"/>
</dbReference>
<keyword evidence="4" id="KW-0808">Transferase</keyword>
<keyword evidence="1" id="KW-0121">Carboxypeptidase</keyword>
<evidence type="ECO:0000313" key="13">
    <source>
        <dbReference type="EMBL" id="USQ80071.1"/>
    </source>
</evidence>
<accession>A0ABY4YTH8</accession>
<feature type="compositionally biased region" description="Pro residues" evidence="9">
    <location>
        <begin position="705"/>
        <end position="757"/>
    </location>
</feature>
<dbReference type="Pfam" id="PF00912">
    <property type="entry name" value="Transgly"/>
    <property type="match status" value="1"/>
</dbReference>
<protein>
    <submittedName>
        <fullName evidence="13">Penicillin-binding protein</fullName>
    </submittedName>
</protein>
<sequence>MAKGPQRSARGRNAQRSRGRRRRPIWKRVLGWLFGLGVLALVLGAVAVAILYARTDIPQPNEFATSESSILYYADGETELARFTGGYDRESVPLTEVPDHVQKAMLAAEDRSFYENQGVSITGTGRALWRTLTTDDVQGGSTITQQYVKNYFLTQDRTVTRKVNEVLIAVKIDRELSKDEILENYFNTIYFGRGAYGIQTAAQAYFGKDVSDLSVAEGAFLAGVTNAPSLFDPAYQEGNRERAEARVDYIINGMVEEGWLSAQDAASVTFPDIQDPEGTTATTGTEGYIATQVRAELVNELGIAEADIDRSGLRIVTTIDQQHQEAAESAVNDNLPQEPDDLQVGLVATRPGDGAITAMYGGADYSQQQLNTATDAHLQAGSLFKVFTLIAAVQDGISTESVFPGPSPMEFTIEGQSEPYEVNNFRDAQFGPIDLRQATANSVNTVYVQLNEEIGPERTREVAEQLGLPEDTPGLDSALSNVLGPAAPTVLEMSSAFSVIAAQGVAADPYLVTSVTSDNGVFDFERDPVTDEVIDPDVTADVTEAMTHVITEGSGTAAGDLGRPAAGKSGTSEDNKSAWFNGFVPQLTGTVGLYEGDGTVSMQDIGDYDQVTGGTYPALIWGDFMRGALEGEPVEEFPERVGVGDELEETAPPTTEDEEDTTTETEEPTTEEPTTEDPTTEEPTTEDPTTEEPTETEDPTTEPTPTGPPTEPEPPTPTQPTDPPQPTGPPTGTTPPQPTGPTNPGQGPPTDGPPGQRPPGEGGPGGPGESGGPGEAGGPSATG</sequence>
<comment type="catalytic activity">
    <reaction evidence="7">
        <text>Preferential cleavage: (Ac)2-L-Lys-D-Ala-|-D-Ala. Also transpeptidation of peptidyl-alanyl moieties that are N-acyl substituents of D-alanine.</text>
        <dbReference type="EC" id="3.4.16.4"/>
    </reaction>
</comment>
<evidence type="ECO:0000259" key="11">
    <source>
        <dbReference type="Pfam" id="PF00905"/>
    </source>
</evidence>
<feature type="region of interest" description="Disordered" evidence="9">
    <location>
        <begin position="554"/>
        <end position="575"/>
    </location>
</feature>
<proteinExistence type="predicted"/>
<dbReference type="InterPro" id="IPR036950">
    <property type="entry name" value="PBP_transglycosylase"/>
</dbReference>